<dbReference type="InterPro" id="IPR007321">
    <property type="entry name" value="Transposase_28"/>
</dbReference>
<sequence length="548" mass="61723">MAEEKDNVPLKTDGVADEPIPLMVIPSKVWTQPYGTELYDWVATEVLGTRSKVTKEYLDEMLKENIVFAPNHNTKYKLEVTDVNERICFINHRAGEVPDWLWVYDYLFTRVQIRIPLTLFQQEILRRGAVAPSQLHPNSWAFIRSFELVCQALGLPVSWRLFFFFFKLTAPKNGNMNNSGRGFLSFRAHGKMKIFEFSDESSNFKEMYFKISGAPGIQPFYLSSEKKAKFSLYWRMGYCSPRPEANALSEEEKKAASLLRSVWGKEHLNLKDLMCDDEIAKRMADALIAMRRRLVTKQQTSGNKEASSSATVDQTGGTPVVGKPVEPDQSEEKVPSPQSSPAKKRKKVPREVIEEFGTSVNALEKGFNPVLFVDQYLVTQEAEEALEGIEAVDSTIGIQRMLLRAVVHCRDVQREVARIPKLQNMLSEKENNIKTLGSRVTDLEAEVQFRGDEVLRLEGVEKTLDEKVKAAEKKATELQASLKKSQEDLASMEKAKVEAEMSALTASADIEKTMLEQVSLLAPGTGFSKVSAYNKVADGQIVDALDNE</sequence>
<feature type="coiled-coil region" evidence="1">
    <location>
        <begin position="426"/>
        <end position="502"/>
    </location>
</feature>
<evidence type="ECO:0000259" key="3">
    <source>
        <dbReference type="Pfam" id="PF04195"/>
    </source>
</evidence>
<organism evidence="4 5">
    <name type="scientific">Stylosanthes scabra</name>
    <dbReference type="NCBI Taxonomy" id="79078"/>
    <lineage>
        <taxon>Eukaryota</taxon>
        <taxon>Viridiplantae</taxon>
        <taxon>Streptophyta</taxon>
        <taxon>Embryophyta</taxon>
        <taxon>Tracheophyta</taxon>
        <taxon>Spermatophyta</taxon>
        <taxon>Magnoliopsida</taxon>
        <taxon>eudicotyledons</taxon>
        <taxon>Gunneridae</taxon>
        <taxon>Pentapetalae</taxon>
        <taxon>rosids</taxon>
        <taxon>fabids</taxon>
        <taxon>Fabales</taxon>
        <taxon>Fabaceae</taxon>
        <taxon>Papilionoideae</taxon>
        <taxon>50 kb inversion clade</taxon>
        <taxon>dalbergioids sensu lato</taxon>
        <taxon>Dalbergieae</taxon>
        <taxon>Pterocarpus clade</taxon>
        <taxon>Stylosanthes</taxon>
    </lineage>
</organism>
<dbReference type="PANTHER" id="PTHR31099:SF49">
    <property type="entry name" value="MYOSIN HEAVY CHAIN-LIKE PROTEIN"/>
    <property type="match status" value="1"/>
</dbReference>
<feature type="compositionally biased region" description="Polar residues" evidence="2">
    <location>
        <begin position="297"/>
        <end position="317"/>
    </location>
</feature>
<keyword evidence="5" id="KW-1185">Reference proteome</keyword>
<evidence type="ECO:0000313" key="4">
    <source>
        <dbReference type="EMBL" id="MED6139244.1"/>
    </source>
</evidence>
<name>A0ABU6SSS3_9FABA</name>
<evidence type="ECO:0000313" key="5">
    <source>
        <dbReference type="Proteomes" id="UP001341840"/>
    </source>
</evidence>
<accession>A0ABU6SSS3</accession>
<reference evidence="4 5" key="1">
    <citation type="journal article" date="2023" name="Plants (Basel)">
        <title>Bridging the Gap: Combining Genomics and Transcriptomics Approaches to Understand Stylosanthes scabra, an Orphan Legume from the Brazilian Caatinga.</title>
        <authorList>
            <person name="Ferreira-Neto J.R.C."/>
            <person name="da Silva M.D."/>
            <person name="Binneck E."/>
            <person name="de Melo N.F."/>
            <person name="da Silva R.H."/>
            <person name="de Melo A.L.T.M."/>
            <person name="Pandolfi V."/>
            <person name="Bustamante F.O."/>
            <person name="Brasileiro-Vidal A.C."/>
            <person name="Benko-Iseppon A.M."/>
        </authorList>
    </citation>
    <scope>NUCLEOTIDE SEQUENCE [LARGE SCALE GENOMIC DNA]</scope>
    <source>
        <tissue evidence="4">Leaves</tissue>
    </source>
</reference>
<dbReference type="EMBL" id="JASCZI010061659">
    <property type="protein sequence ID" value="MED6139244.1"/>
    <property type="molecule type" value="Genomic_DNA"/>
</dbReference>
<comment type="caution">
    <text evidence="4">The sequence shown here is derived from an EMBL/GenBank/DDBJ whole genome shotgun (WGS) entry which is preliminary data.</text>
</comment>
<proteinExistence type="predicted"/>
<protein>
    <recommendedName>
        <fullName evidence="3">Transposase (putative) gypsy type domain-containing protein</fullName>
    </recommendedName>
</protein>
<dbReference type="PANTHER" id="PTHR31099">
    <property type="entry name" value="OS06G0165300 PROTEIN"/>
    <property type="match status" value="1"/>
</dbReference>
<evidence type="ECO:0000256" key="1">
    <source>
        <dbReference type="SAM" id="Coils"/>
    </source>
</evidence>
<evidence type="ECO:0000256" key="2">
    <source>
        <dbReference type="SAM" id="MobiDB-lite"/>
    </source>
</evidence>
<dbReference type="Pfam" id="PF04195">
    <property type="entry name" value="Transposase_28"/>
    <property type="match status" value="1"/>
</dbReference>
<feature type="domain" description="Transposase (putative) gypsy type" evidence="3">
    <location>
        <begin position="112"/>
        <end position="168"/>
    </location>
</feature>
<dbReference type="Proteomes" id="UP001341840">
    <property type="component" value="Unassembled WGS sequence"/>
</dbReference>
<feature type="region of interest" description="Disordered" evidence="2">
    <location>
        <begin position="297"/>
        <end position="349"/>
    </location>
</feature>
<gene>
    <name evidence="4" type="ORF">PIB30_081966</name>
</gene>
<keyword evidence="1" id="KW-0175">Coiled coil</keyword>